<keyword evidence="2" id="KW-1185">Reference proteome</keyword>
<sequence>MHDNEALVSEARAHIDSIADAAPYEIANLIRTGTVADPRISLLVRLTNALAATLPKKGARYRTVRPAIDYPQVGELVQSKFGPASAAVWRIERTKRLPGRNGDIDLFVRSLSSHKGGTRRASSMLIVEAVE</sequence>
<evidence type="ECO:0008006" key="3">
    <source>
        <dbReference type="Google" id="ProtNLM"/>
    </source>
</evidence>
<gene>
    <name evidence="1" type="ORF">GCM10009862_16210</name>
</gene>
<name>A0ABN3PG57_9MICO</name>
<protein>
    <recommendedName>
        <fullName evidence="3">DNA methyltransferase</fullName>
    </recommendedName>
</protein>
<dbReference type="Proteomes" id="UP001500274">
    <property type="component" value="Unassembled WGS sequence"/>
</dbReference>
<proteinExistence type="predicted"/>
<accession>A0ABN3PG57</accession>
<comment type="caution">
    <text evidence="1">The sequence shown here is derived from an EMBL/GenBank/DDBJ whole genome shotgun (WGS) entry which is preliminary data.</text>
</comment>
<dbReference type="RefSeq" id="WP_344228444.1">
    <property type="nucleotide sequence ID" value="NZ_BAAARI010000011.1"/>
</dbReference>
<dbReference type="EMBL" id="BAAARI010000011">
    <property type="protein sequence ID" value="GAA2577662.1"/>
    <property type="molecule type" value="Genomic_DNA"/>
</dbReference>
<evidence type="ECO:0000313" key="2">
    <source>
        <dbReference type="Proteomes" id="UP001500274"/>
    </source>
</evidence>
<reference evidence="1 2" key="1">
    <citation type="journal article" date="2019" name="Int. J. Syst. Evol. Microbiol.">
        <title>The Global Catalogue of Microorganisms (GCM) 10K type strain sequencing project: providing services to taxonomists for standard genome sequencing and annotation.</title>
        <authorList>
            <consortium name="The Broad Institute Genomics Platform"/>
            <consortium name="The Broad Institute Genome Sequencing Center for Infectious Disease"/>
            <person name="Wu L."/>
            <person name="Ma J."/>
        </authorList>
    </citation>
    <scope>NUCLEOTIDE SEQUENCE [LARGE SCALE GENOMIC DNA]</scope>
    <source>
        <strain evidence="1 2">JCM 16365</strain>
    </source>
</reference>
<organism evidence="1 2">
    <name type="scientific">Microbacterium binotii</name>
    <dbReference type="NCBI Taxonomy" id="462710"/>
    <lineage>
        <taxon>Bacteria</taxon>
        <taxon>Bacillati</taxon>
        <taxon>Actinomycetota</taxon>
        <taxon>Actinomycetes</taxon>
        <taxon>Micrococcales</taxon>
        <taxon>Microbacteriaceae</taxon>
        <taxon>Microbacterium</taxon>
    </lineage>
</organism>
<evidence type="ECO:0000313" key="1">
    <source>
        <dbReference type="EMBL" id="GAA2577662.1"/>
    </source>
</evidence>